<evidence type="ECO:0000256" key="2">
    <source>
        <dbReference type="ARBA" id="ARBA00023002"/>
    </source>
</evidence>
<organism evidence="5 6">
    <name type="scientific">Diplogelasinospora grovesii</name>
    <dbReference type="NCBI Taxonomy" id="303347"/>
    <lineage>
        <taxon>Eukaryota</taxon>
        <taxon>Fungi</taxon>
        <taxon>Dikarya</taxon>
        <taxon>Ascomycota</taxon>
        <taxon>Pezizomycotina</taxon>
        <taxon>Sordariomycetes</taxon>
        <taxon>Sordariomycetidae</taxon>
        <taxon>Sordariales</taxon>
        <taxon>Diplogelasinosporaceae</taxon>
        <taxon>Diplogelasinospora</taxon>
    </lineage>
</organism>
<accession>A0AAN6RYN2</accession>
<dbReference type="GO" id="GO:0016491">
    <property type="term" value="F:oxidoreductase activity"/>
    <property type="evidence" value="ECO:0007669"/>
    <property type="project" value="UniProtKB-KW"/>
</dbReference>
<dbReference type="InterPro" id="IPR051317">
    <property type="entry name" value="Gfo/Idh/MocA_oxidoreduct"/>
</dbReference>
<dbReference type="EMBL" id="MU854041">
    <property type="protein sequence ID" value="KAK3933994.1"/>
    <property type="molecule type" value="Genomic_DNA"/>
</dbReference>
<dbReference type="GO" id="GO:0000166">
    <property type="term" value="F:nucleotide binding"/>
    <property type="evidence" value="ECO:0007669"/>
    <property type="project" value="InterPro"/>
</dbReference>
<evidence type="ECO:0000259" key="4">
    <source>
        <dbReference type="Pfam" id="PF22725"/>
    </source>
</evidence>
<comment type="caution">
    <text evidence="5">The sequence shown here is derived from an EMBL/GenBank/DDBJ whole genome shotgun (WGS) entry which is preliminary data.</text>
</comment>
<proteinExistence type="inferred from homology"/>
<evidence type="ECO:0000256" key="1">
    <source>
        <dbReference type="ARBA" id="ARBA00010928"/>
    </source>
</evidence>
<dbReference type="AlphaFoldDB" id="A0AAN6RYN2"/>
<keyword evidence="2" id="KW-0560">Oxidoreductase</keyword>
<dbReference type="PANTHER" id="PTHR43708:SF5">
    <property type="entry name" value="CONSERVED EXPRESSED OXIDOREDUCTASE (EUROFUNG)-RELATED"/>
    <property type="match status" value="1"/>
</dbReference>
<dbReference type="PANTHER" id="PTHR43708">
    <property type="entry name" value="CONSERVED EXPRESSED OXIDOREDUCTASE (EUROFUNG)"/>
    <property type="match status" value="1"/>
</dbReference>
<evidence type="ECO:0000313" key="5">
    <source>
        <dbReference type="EMBL" id="KAK3933994.1"/>
    </source>
</evidence>
<reference evidence="6" key="1">
    <citation type="journal article" date="2023" name="Mol. Phylogenet. Evol.">
        <title>Genome-scale phylogeny and comparative genomics of the fungal order Sordariales.</title>
        <authorList>
            <person name="Hensen N."/>
            <person name="Bonometti L."/>
            <person name="Westerberg I."/>
            <person name="Brannstrom I.O."/>
            <person name="Guillou S."/>
            <person name="Cros-Aarteil S."/>
            <person name="Calhoun S."/>
            <person name="Haridas S."/>
            <person name="Kuo A."/>
            <person name="Mondo S."/>
            <person name="Pangilinan J."/>
            <person name="Riley R."/>
            <person name="LaButti K."/>
            <person name="Andreopoulos B."/>
            <person name="Lipzen A."/>
            <person name="Chen C."/>
            <person name="Yan M."/>
            <person name="Daum C."/>
            <person name="Ng V."/>
            <person name="Clum A."/>
            <person name="Steindorff A."/>
            <person name="Ohm R.A."/>
            <person name="Martin F."/>
            <person name="Silar P."/>
            <person name="Natvig D.O."/>
            <person name="Lalanne C."/>
            <person name="Gautier V."/>
            <person name="Ament-Velasquez S.L."/>
            <person name="Kruys A."/>
            <person name="Hutchinson M.I."/>
            <person name="Powell A.J."/>
            <person name="Barry K."/>
            <person name="Miller A.N."/>
            <person name="Grigoriev I.V."/>
            <person name="Debuchy R."/>
            <person name="Gladieux P."/>
            <person name="Hiltunen Thoren M."/>
            <person name="Johannesson H."/>
        </authorList>
    </citation>
    <scope>NUCLEOTIDE SEQUENCE [LARGE SCALE GENOMIC DNA]</scope>
    <source>
        <strain evidence="6">CBS 340.73</strain>
    </source>
</reference>
<dbReference type="SUPFAM" id="SSF51735">
    <property type="entry name" value="NAD(P)-binding Rossmann-fold domains"/>
    <property type="match status" value="1"/>
</dbReference>
<evidence type="ECO:0008006" key="7">
    <source>
        <dbReference type="Google" id="ProtNLM"/>
    </source>
</evidence>
<dbReference type="Gene3D" id="3.40.50.720">
    <property type="entry name" value="NAD(P)-binding Rossmann-like Domain"/>
    <property type="match status" value="1"/>
</dbReference>
<dbReference type="Gene3D" id="3.30.360.10">
    <property type="entry name" value="Dihydrodipicolinate Reductase, domain 2"/>
    <property type="match status" value="1"/>
</dbReference>
<feature type="domain" description="GFO/IDH/MocA-like oxidoreductase" evidence="4">
    <location>
        <begin position="137"/>
        <end position="261"/>
    </location>
</feature>
<dbReference type="InterPro" id="IPR036291">
    <property type="entry name" value="NAD(P)-bd_dom_sf"/>
</dbReference>
<protein>
    <recommendedName>
        <fullName evidence="7">Oxidoreductase</fullName>
    </recommendedName>
</protein>
<sequence length="375" mass="42048">MTQTPIKVGFVGYGFSTKCFHLPFVLPNPELEVYAFLQRAADPSQAKSWGHCTVDFPGAKHYTTADELFADAQIELVIICTHNHEEFIEKALVAGKHVVVEKPFVTSTREADRLIELAKKQDKMLTVFHNRRFDSDFRTLKHLIDHDAFGDVRDAQMHFDFPSPGWISGWTRKEYQPGEGMSFGLGTHTIDQALHLFGTPASVTGFLRSNRGVDSDVDDTFTIIMQYTGGKKNLLVTVKTAIVTPMKDQLKFFVRGTKGSYVKFGSCPQEARAIAAPGKPASDPNYGVEDPRIWGTLTTTSEFDPKIQKLDDECNKYIGKYPSLPGWCRGYYENVAAAIRGREEVYVKPETARDGLRVIELARESHEKGCTVAWP</sequence>
<dbReference type="Pfam" id="PF01408">
    <property type="entry name" value="GFO_IDH_MocA"/>
    <property type="match status" value="1"/>
</dbReference>
<dbReference type="SUPFAM" id="SSF55347">
    <property type="entry name" value="Glyceraldehyde-3-phosphate dehydrogenase-like, C-terminal domain"/>
    <property type="match status" value="1"/>
</dbReference>
<dbReference type="InterPro" id="IPR000683">
    <property type="entry name" value="Gfo/Idh/MocA-like_OxRdtase_N"/>
</dbReference>
<evidence type="ECO:0000259" key="3">
    <source>
        <dbReference type="Pfam" id="PF01408"/>
    </source>
</evidence>
<dbReference type="Pfam" id="PF22725">
    <property type="entry name" value="GFO_IDH_MocA_C3"/>
    <property type="match status" value="1"/>
</dbReference>
<name>A0AAN6RYN2_9PEZI</name>
<comment type="similarity">
    <text evidence="1">Belongs to the Gfo/Idh/MocA family.</text>
</comment>
<dbReference type="Proteomes" id="UP001303473">
    <property type="component" value="Unassembled WGS sequence"/>
</dbReference>
<dbReference type="InterPro" id="IPR055170">
    <property type="entry name" value="GFO_IDH_MocA-like_dom"/>
</dbReference>
<gene>
    <name evidence="5" type="ORF">QBC46DRAFT_92387</name>
</gene>
<keyword evidence="6" id="KW-1185">Reference proteome</keyword>
<feature type="domain" description="Gfo/Idh/MocA-like oxidoreductase N-terminal" evidence="3">
    <location>
        <begin position="6"/>
        <end position="129"/>
    </location>
</feature>
<evidence type="ECO:0000313" key="6">
    <source>
        <dbReference type="Proteomes" id="UP001303473"/>
    </source>
</evidence>